<evidence type="ECO:0000313" key="9">
    <source>
        <dbReference type="Proteomes" id="UP000594261"/>
    </source>
</evidence>
<dbReference type="FunCoup" id="A0A7N2LS37">
    <property type="interactions" value="2638"/>
</dbReference>
<keyword evidence="4 7" id="KW-1133">Transmembrane helix</keyword>
<dbReference type="Proteomes" id="UP000594261">
    <property type="component" value="Chromosome 5"/>
</dbReference>
<dbReference type="GO" id="GO:0005783">
    <property type="term" value="C:endoplasmic reticulum"/>
    <property type="evidence" value="ECO:0007669"/>
    <property type="project" value="TreeGrafter"/>
</dbReference>
<dbReference type="Gramene" id="QL05p055461:mrna">
    <property type="protein sequence ID" value="QL05p055461:mrna"/>
    <property type="gene ID" value="QL05p055461"/>
</dbReference>
<dbReference type="InterPro" id="IPR005045">
    <property type="entry name" value="CDC50/LEM3_fam"/>
</dbReference>
<proteinExistence type="inferred from homology"/>
<dbReference type="InParanoid" id="A0A7N2LS37"/>
<reference evidence="8 9" key="1">
    <citation type="journal article" date="2016" name="G3 (Bethesda)">
        <title>First Draft Assembly and Annotation of the Genome of a California Endemic Oak Quercus lobata Nee (Fagaceae).</title>
        <authorList>
            <person name="Sork V.L."/>
            <person name="Fitz-Gibbon S.T."/>
            <person name="Puiu D."/>
            <person name="Crepeau M."/>
            <person name="Gugger P.F."/>
            <person name="Sherman R."/>
            <person name="Stevens K."/>
            <person name="Langley C.H."/>
            <person name="Pellegrini M."/>
            <person name="Salzberg S.L."/>
        </authorList>
    </citation>
    <scope>NUCLEOTIDE SEQUENCE [LARGE SCALE GENOMIC DNA]</scope>
    <source>
        <strain evidence="8 9">cv. SW786</strain>
    </source>
</reference>
<reference evidence="8" key="2">
    <citation type="submission" date="2021-01" db="UniProtKB">
        <authorList>
            <consortium name="EnsemblPlants"/>
        </authorList>
    </citation>
    <scope>IDENTIFICATION</scope>
</reference>
<dbReference type="PANTHER" id="PTHR10926">
    <property type="entry name" value="CELL CYCLE CONTROL PROTEIN 50"/>
    <property type="match status" value="1"/>
</dbReference>
<evidence type="ECO:0000256" key="6">
    <source>
        <dbReference type="PIRNR" id="PIRNR015840"/>
    </source>
</evidence>
<keyword evidence="3 7" id="KW-0812">Transmembrane</keyword>
<feature type="transmembrane region" description="Helical" evidence="7">
    <location>
        <begin position="170"/>
        <end position="188"/>
    </location>
</feature>
<comment type="similarity">
    <text evidence="2 6">Belongs to the CDC50/LEM3 family.</text>
</comment>
<dbReference type="PIRSF" id="PIRSF015840">
    <property type="entry name" value="DUF284_TM_euk"/>
    <property type="match status" value="1"/>
</dbReference>
<dbReference type="GO" id="GO:0005886">
    <property type="term" value="C:plasma membrane"/>
    <property type="evidence" value="ECO:0007669"/>
    <property type="project" value="TreeGrafter"/>
</dbReference>
<dbReference type="Pfam" id="PF03381">
    <property type="entry name" value="CDC50"/>
    <property type="match status" value="1"/>
</dbReference>
<evidence type="ECO:0000313" key="8">
    <source>
        <dbReference type="EnsemblPlants" id="QL05p055461:mrna"/>
    </source>
</evidence>
<protein>
    <recommendedName>
        <fullName evidence="6">ALA-interacting subunit</fullName>
    </recommendedName>
</protein>
<evidence type="ECO:0000256" key="1">
    <source>
        <dbReference type="ARBA" id="ARBA00004370"/>
    </source>
</evidence>
<dbReference type="OMA" id="IPWSMFN"/>
<organism evidence="8 9">
    <name type="scientific">Quercus lobata</name>
    <name type="common">Valley oak</name>
    <dbReference type="NCBI Taxonomy" id="97700"/>
    <lineage>
        <taxon>Eukaryota</taxon>
        <taxon>Viridiplantae</taxon>
        <taxon>Streptophyta</taxon>
        <taxon>Embryophyta</taxon>
        <taxon>Tracheophyta</taxon>
        <taxon>Spermatophyta</taxon>
        <taxon>Magnoliopsida</taxon>
        <taxon>eudicotyledons</taxon>
        <taxon>Gunneridae</taxon>
        <taxon>Pentapetalae</taxon>
        <taxon>rosids</taxon>
        <taxon>fabids</taxon>
        <taxon>Fagales</taxon>
        <taxon>Fagaceae</taxon>
        <taxon>Quercus</taxon>
    </lineage>
</organism>
<keyword evidence="9" id="KW-1185">Reference proteome</keyword>
<sequence>MKAIYLNVAWKDATSLLSQIDTEFSTINKFTQQNLPACKPVLTPAWVILTFLLIGTIFIPIGLVSLHASRSVVEIVDRYDIDCVPEQFKSNKLGYIKDSSYPKNCSRTLKGIRWLKDLFSCFLVMLSLRFSAVKILPTDAVQIKKETLEGTLGFQLLLHGNFTAPLGAKALWLVAIEPIAWFLGFVMVNRYMKAPIYIYYQLDNYYQNHRRYVKSRSDQQLLHGLGSNKTSLCKPEQSNNGLPIVPCGLVAWSLFNDTYKFIRGKSELNVNRKNIAWKSDRDHKFGKHVYPFNFQSGTLIGGGKLNSSVPLSDQEDLIVWMRTAALPSFRKLYGRIEENLHANDVIVVNLMNNYNTYSFGGKKKLVLSTSSWLGGKNDFPGFAYIFVGSYCIVIAIVFMLLHVKYSRNTHVGYN</sequence>
<evidence type="ECO:0000256" key="5">
    <source>
        <dbReference type="ARBA" id="ARBA00023136"/>
    </source>
</evidence>
<dbReference type="EMBL" id="LRBV02000005">
    <property type="status" value="NOT_ANNOTATED_CDS"/>
    <property type="molecule type" value="Genomic_DNA"/>
</dbReference>
<feature type="transmembrane region" description="Helical" evidence="7">
    <location>
        <begin position="382"/>
        <end position="403"/>
    </location>
</feature>
<keyword evidence="5 6" id="KW-0472">Membrane</keyword>
<name>A0A7N2LS37_QUELO</name>
<dbReference type="GO" id="GO:0005794">
    <property type="term" value="C:Golgi apparatus"/>
    <property type="evidence" value="ECO:0007669"/>
    <property type="project" value="TreeGrafter"/>
</dbReference>
<accession>A0A7N2LS37</accession>
<feature type="transmembrane region" description="Helical" evidence="7">
    <location>
        <begin position="45"/>
        <end position="66"/>
    </location>
</feature>
<dbReference type="PANTHER" id="PTHR10926:SF29">
    <property type="entry name" value="ALA-INTERACTING SUBUNIT 2-RELATED"/>
    <property type="match status" value="1"/>
</dbReference>
<evidence type="ECO:0000256" key="7">
    <source>
        <dbReference type="SAM" id="Phobius"/>
    </source>
</evidence>
<evidence type="ECO:0000256" key="4">
    <source>
        <dbReference type="ARBA" id="ARBA00022989"/>
    </source>
</evidence>
<dbReference type="AlphaFoldDB" id="A0A7N2LS37"/>
<evidence type="ECO:0000256" key="3">
    <source>
        <dbReference type="ARBA" id="ARBA00022692"/>
    </source>
</evidence>
<dbReference type="EnsemblPlants" id="QL05p055461:mrna">
    <property type="protein sequence ID" value="QL05p055461:mrna"/>
    <property type="gene ID" value="QL05p055461"/>
</dbReference>
<evidence type="ECO:0000256" key="2">
    <source>
        <dbReference type="ARBA" id="ARBA00009457"/>
    </source>
</evidence>
<comment type="subcellular location">
    <subcellularLocation>
        <location evidence="1">Membrane</location>
    </subcellularLocation>
</comment>